<dbReference type="InterPro" id="IPR036388">
    <property type="entry name" value="WH-like_DNA-bd_sf"/>
</dbReference>
<dbReference type="Gene3D" id="1.10.10.10">
    <property type="entry name" value="Winged helix-like DNA-binding domain superfamily/Winged helix DNA-binding domain"/>
    <property type="match status" value="1"/>
</dbReference>
<dbReference type="EMBL" id="JAHESC010000015">
    <property type="protein sequence ID" value="MBT1687305.1"/>
    <property type="molecule type" value="Genomic_DNA"/>
</dbReference>
<dbReference type="Pfam" id="PF04542">
    <property type="entry name" value="Sigma70_r2"/>
    <property type="match status" value="1"/>
</dbReference>
<dbReference type="PANTHER" id="PTHR43133:SF46">
    <property type="entry name" value="RNA POLYMERASE SIGMA-70 FACTOR ECF SUBFAMILY"/>
    <property type="match status" value="1"/>
</dbReference>
<comment type="caution">
    <text evidence="7">The sequence shown here is derived from an EMBL/GenBank/DDBJ whole genome shotgun (WGS) entry which is preliminary data.</text>
</comment>
<reference evidence="7 8" key="1">
    <citation type="submission" date="2021-05" db="EMBL/GenBank/DDBJ databases">
        <title>A Polyphasic approach of four new species of the genus Ohtaekwangia: Ohtaekwangia histidinii sp. nov., Ohtaekwangia cretensis sp. nov., Ohtaekwangia indiensis sp. nov., Ohtaekwangia reichenbachii sp. nov. from diverse environment.</title>
        <authorList>
            <person name="Octaviana S."/>
        </authorList>
    </citation>
    <scope>NUCLEOTIDE SEQUENCE [LARGE SCALE GENOMIC DNA]</scope>
    <source>
        <strain evidence="7 8">PWU37</strain>
    </source>
</reference>
<dbReference type="InterPro" id="IPR007627">
    <property type="entry name" value="RNA_pol_sigma70_r2"/>
</dbReference>
<dbReference type="Proteomes" id="UP001319180">
    <property type="component" value="Unassembled WGS sequence"/>
</dbReference>
<dbReference type="InterPro" id="IPR014284">
    <property type="entry name" value="RNA_pol_sigma-70_dom"/>
</dbReference>
<keyword evidence="4" id="KW-0804">Transcription</keyword>
<evidence type="ECO:0000256" key="2">
    <source>
        <dbReference type="ARBA" id="ARBA00023015"/>
    </source>
</evidence>
<keyword evidence="2" id="KW-0805">Transcription regulation</keyword>
<dbReference type="InterPro" id="IPR013249">
    <property type="entry name" value="RNA_pol_sigma70_r4_t2"/>
</dbReference>
<dbReference type="Pfam" id="PF08281">
    <property type="entry name" value="Sigma70_r4_2"/>
    <property type="match status" value="1"/>
</dbReference>
<dbReference type="AlphaFoldDB" id="A0AAP2GID1"/>
<dbReference type="GO" id="GO:0016987">
    <property type="term" value="F:sigma factor activity"/>
    <property type="evidence" value="ECO:0007669"/>
    <property type="project" value="UniProtKB-KW"/>
</dbReference>
<dbReference type="InterPro" id="IPR013325">
    <property type="entry name" value="RNA_pol_sigma_r2"/>
</dbReference>
<organism evidence="7 8">
    <name type="scientific">Dawidia soli</name>
    <dbReference type="NCBI Taxonomy" id="2782352"/>
    <lineage>
        <taxon>Bacteria</taxon>
        <taxon>Pseudomonadati</taxon>
        <taxon>Bacteroidota</taxon>
        <taxon>Cytophagia</taxon>
        <taxon>Cytophagales</taxon>
        <taxon>Chryseotaleaceae</taxon>
        <taxon>Dawidia</taxon>
    </lineage>
</organism>
<evidence type="ECO:0000259" key="6">
    <source>
        <dbReference type="Pfam" id="PF08281"/>
    </source>
</evidence>
<dbReference type="Gene3D" id="1.10.1740.10">
    <property type="match status" value="1"/>
</dbReference>
<sequence>MLIADESAFKALYDRYWEKVLAVCFQATKDIPLAEDLMHELFQSLWERKDELRVEGPVENYLMRAARLKVLAHYRDTSNRTAHFGHAMQGYSGAEESTENDVNYVFLTEQVTTLVAQLPNPCQTVYKMSRERGLSNKIIASSLVLSEKTVEYHLTRALRFLSKHLGGYRF</sequence>
<protein>
    <submittedName>
        <fullName evidence="7">Sigma-70 family RNA polymerase sigma factor</fullName>
    </submittedName>
</protein>
<dbReference type="NCBIfam" id="TIGR02937">
    <property type="entry name" value="sigma70-ECF"/>
    <property type="match status" value="1"/>
</dbReference>
<dbReference type="SUPFAM" id="SSF88659">
    <property type="entry name" value="Sigma3 and sigma4 domains of RNA polymerase sigma factors"/>
    <property type="match status" value="1"/>
</dbReference>
<keyword evidence="3" id="KW-0731">Sigma factor</keyword>
<evidence type="ECO:0000256" key="1">
    <source>
        <dbReference type="ARBA" id="ARBA00010641"/>
    </source>
</evidence>
<dbReference type="InterPro" id="IPR013324">
    <property type="entry name" value="RNA_pol_sigma_r3/r4-like"/>
</dbReference>
<evidence type="ECO:0000313" key="8">
    <source>
        <dbReference type="Proteomes" id="UP001319180"/>
    </source>
</evidence>
<dbReference type="GO" id="GO:0006352">
    <property type="term" value="P:DNA-templated transcription initiation"/>
    <property type="evidence" value="ECO:0007669"/>
    <property type="project" value="InterPro"/>
</dbReference>
<name>A0AAP2GID1_9BACT</name>
<dbReference type="SUPFAM" id="SSF88946">
    <property type="entry name" value="Sigma2 domain of RNA polymerase sigma factors"/>
    <property type="match status" value="1"/>
</dbReference>
<feature type="domain" description="RNA polymerase sigma-70 region 2" evidence="5">
    <location>
        <begin position="12"/>
        <end position="78"/>
    </location>
</feature>
<feature type="domain" description="RNA polymerase sigma factor 70 region 4 type 2" evidence="6">
    <location>
        <begin position="109"/>
        <end position="161"/>
    </location>
</feature>
<dbReference type="InterPro" id="IPR039425">
    <property type="entry name" value="RNA_pol_sigma-70-like"/>
</dbReference>
<evidence type="ECO:0000256" key="3">
    <source>
        <dbReference type="ARBA" id="ARBA00023082"/>
    </source>
</evidence>
<evidence type="ECO:0000259" key="5">
    <source>
        <dbReference type="Pfam" id="PF04542"/>
    </source>
</evidence>
<proteinExistence type="inferred from homology"/>
<evidence type="ECO:0000313" key="7">
    <source>
        <dbReference type="EMBL" id="MBT1687305.1"/>
    </source>
</evidence>
<evidence type="ECO:0000256" key="4">
    <source>
        <dbReference type="ARBA" id="ARBA00023163"/>
    </source>
</evidence>
<dbReference type="PANTHER" id="PTHR43133">
    <property type="entry name" value="RNA POLYMERASE ECF-TYPE SIGMA FACTO"/>
    <property type="match status" value="1"/>
</dbReference>
<gene>
    <name evidence="7" type="ORF">KK078_12100</name>
</gene>
<accession>A0AAP2GID1</accession>
<dbReference type="GO" id="GO:0003677">
    <property type="term" value="F:DNA binding"/>
    <property type="evidence" value="ECO:0007669"/>
    <property type="project" value="InterPro"/>
</dbReference>
<comment type="similarity">
    <text evidence="1">Belongs to the sigma-70 factor family. ECF subfamily.</text>
</comment>
<keyword evidence="8" id="KW-1185">Reference proteome</keyword>